<dbReference type="GO" id="GO:0046872">
    <property type="term" value="F:metal ion binding"/>
    <property type="evidence" value="ECO:0007669"/>
    <property type="project" value="UniProtKB-KW"/>
</dbReference>
<gene>
    <name evidence="7" type="ORF">GALMADRAFT_222029</name>
</gene>
<dbReference type="AlphaFoldDB" id="A0A067TG08"/>
<evidence type="ECO:0000256" key="3">
    <source>
        <dbReference type="ARBA" id="ARBA00022723"/>
    </source>
</evidence>
<dbReference type="EMBL" id="KL142370">
    <property type="protein sequence ID" value="KDR82150.1"/>
    <property type="molecule type" value="Genomic_DNA"/>
</dbReference>
<reference evidence="8" key="1">
    <citation type="journal article" date="2014" name="Proc. Natl. Acad. Sci. U.S.A.">
        <title>Extensive sampling of basidiomycete genomes demonstrates inadequacy of the white-rot/brown-rot paradigm for wood decay fungi.</title>
        <authorList>
            <person name="Riley R."/>
            <person name="Salamov A.A."/>
            <person name="Brown D.W."/>
            <person name="Nagy L.G."/>
            <person name="Floudas D."/>
            <person name="Held B.W."/>
            <person name="Levasseur A."/>
            <person name="Lombard V."/>
            <person name="Morin E."/>
            <person name="Otillar R."/>
            <person name="Lindquist E.A."/>
            <person name="Sun H."/>
            <person name="LaButti K.M."/>
            <person name="Schmutz J."/>
            <person name="Jabbour D."/>
            <person name="Luo H."/>
            <person name="Baker S.E."/>
            <person name="Pisabarro A.G."/>
            <person name="Walton J.D."/>
            <person name="Blanchette R.A."/>
            <person name="Henrissat B."/>
            <person name="Martin F."/>
            <person name="Cullen D."/>
            <person name="Hibbett D.S."/>
            <person name="Grigoriev I.V."/>
        </authorList>
    </citation>
    <scope>NUCLEOTIDE SEQUENCE [LARGE SCALE GENOMIC DNA]</scope>
    <source>
        <strain evidence="8">CBS 339.88</strain>
    </source>
</reference>
<dbReference type="GO" id="GO:0010333">
    <property type="term" value="F:terpene synthase activity"/>
    <property type="evidence" value="ECO:0007669"/>
    <property type="project" value="InterPro"/>
</dbReference>
<keyword evidence="8" id="KW-1185">Reference proteome</keyword>
<dbReference type="Proteomes" id="UP000027222">
    <property type="component" value="Unassembled WGS sequence"/>
</dbReference>
<dbReference type="HOGENOM" id="CLU_042538_5_1_1"/>
<comment type="cofactor">
    <cofactor evidence="1 6">
        <name>Mg(2+)</name>
        <dbReference type="ChEBI" id="CHEBI:18420"/>
    </cofactor>
</comment>
<dbReference type="EC" id="4.2.3.-" evidence="6"/>
<dbReference type="PANTHER" id="PTHR35201">
    <property type="entry name" value="TERPENE SYNTHASE"/>
    <property type="match status" value="1"/>
</dbReference>
<dbReference type="PANTHER" id="PTHR35201:SF4">
    <property type="entry name" value="BETA-PINACENE SYNTHASE-RELATED"/>
    <property type="match status" value="1"/>
</dbReference>
<evidence type="ECO:0000256" key="1">
    <source>
        <dbReference type="ARBA" id="ARBA00001946"/>
    </source>
</evidence>
<protein>
    <recommendedName>
        <fullName evidence="6">Terpene synthase</fullName>
        <ecNumber evidence="6">4.2.3.-</ecNumber>
    </recommendedName>
</protein>
<organism evidence="7 8">
    <name type="scientific">Galerina marginata (strain CBS 339.88)</name>
    <dbReference type="NCBI Taxonomy" id="685588"/>
    <lineage>
        <taxon>Eukaryota</taxon>
        <taxon>Fungi</taxon>
        <taxon>Dikarya</taxon>
        <taxon>Basidiomycota</taxon>
        <taxon>Agaricomycotina</taxon>
        <taxon>Agaricomycetes</taxon>
        <taxon>Agaricomycetidae</taxon>
        <taxon>Agaricales</taxon>
        <taxon>Agaricineae</taxon>
        <taxon>Strophariaceae</taxon>
        <taxon>Galerina</taxon>
    </lineage>
</organism>
<dbReference type="SFLD" id="SFLDS00005">
    <property type="entry name" value="Isoprenoid_Synthase_Type_I"/>
    <property type="match status" value="1"/>
</dbReference>
<proteinExistence type="inferred from homology"/>
<dbReference type="InterPro" id="IPR034686">
    <property type="entry name" value="Terpene_cyclase-like_2"/>
</dbReference>
<accession>A0A067TG08</accession>
<dbReference type="OrthoDB" id="6486656at2759"/>
<evidence type="ECO:0000256" key="4">
    <source>
        <dbReference type="ARBA" id="ARBA00022842"/>
    </source>
</evidence>
<dbReference type="Gene3D" id="1.10.600.10">
    <property type="entry name" value="Farnesyl Diphosphate Synthase"/>
    <property type="match status" value="1"/>
</dbReference>
<dbReference type="SUPFAM" id="SSF48576">
    <property type="entry name" value="Terpenoid synthases"/>
    <property type="match status" value="1"/>
</dbReference>
<dbReference type="Pfam" id="PF19086">
    <property type="entry name" value="Terpene_syn_C_2"/>
    <property type="match status" value="1"/>
</dbReference>
<evidence type="ECO:0000313" key="8">
    <source>
        <dbReference type="Proteomes" id="UP000027222"/>
    </source>
</evidence>
<dbReference type="InterPro" id="IPR008949">
    <property type="entry name" value="Isoprenoid_synthase_dom_sf"/>
</dbReference>
<keyword evidence="3 6" id="KW-0479">Metal-binding</keyword>
<keyword evidence="5 6" id="KW-0456">Lyase</keyword>
<evidence type="ECO:0000256" key="2">
    <source>
        <dbReference type="ARBA" id="ARBA00006333"/>
    </source>
</evidence>
<evidence type="ECO:0000313" key="7">
    <source>
        <dbReference type="EMBL" id="KDR82150.1"/>
    </source>
</evidence>
<name>A0A067TG08_GALM3</name>
<evidence type="ECO:0000256" key="6">
    <source>
        <dbReference type="RuleBase" id="RU366034"/>
    </source>
</evidence>
<comment type="similarity">
    <text evidence="2 6">Belongs to the terpene synthase family.</text>
</comment>
<dbReference type="SFLD" id="SFLDG01020">
    <property type="entry name" value="Terpene_Cyclase_Like_2"/>
    <property type="match status" value="1"/>
</dbReference>
<keyword evidence="4 6" id="KW-0460">Magnesium</keyword>
<evidence type="ECO:0000256" key="5">
    <source>
        <dbReference type="ARBA" id="ARBA00023239"/>
    </source>
</evidence>
<dbReference type="GO" id="GO:0008299">
    <property type="term" value="P:isoprenoid biosynthetic process"/>
    <property type="evidence" value="ECO:0007669"/>
    <property type="project" value="UniProtKB-ARBA"/>
</dbReference>
<sequence length="296" mass="33647">MFLNFVIDEYTDVTDSNGANNIRQIVMDVLLNSDKERPDGEHVIGVMFKDFWMRASGYVSPGADCLKRFTDDFNDYTAAVVKEAKIRTQRRYSNFEDYLKLRLYTIGCFTTYTLCEFGLDLPEAVLSHPRMIDLREKAAILTGITNDIYSFPMEKSRGGGLELHNSVELVMAEQNLDVQAAINWLERYLAGVVAAFLEDIDQMPSWGKEVDQRVKICINAIAQATRGIDDWCFECGRYFGRKGLEIQKTRVMTIMTNCVRAVPYKRNTMVVAGNAILSAFLFFAAAPSTKEQKKVR</sequence>